<reference evidence="1 2" key="1">
    <citation type="journal article" date="2023" name="Nucleic Acids Res.">
        <title>The hologenome of Daphnia magna reveals possible DNA methylation and microbiome-mediated evolution of the host genome.</title>
        <authorList>
            <person name="Chaturvedi A."/>
            <person name="Li X."/>
            <person name="Dhandapani V."/>
            <person name="Marshall H."/>
            <person name="Kissane S."/>
            <person name="Cuenca-Cambronero M."/>
            <person name="Asole G."/>
            <person name="Calvet F."/>
            <person name="Ruiz-Romero M."/>
            <person name="Marangio P."/>
            <person name="Guigo R."/>
            <person name="Rago D."/>
            <person name="Mirbahai L."/>
            <person name="Eastwood N."/>
            <person name="Colbourne J.K."/>
            <person name="Zhou J."/>
            <person name="Mallon E."/>
            <person name="Orsini L."/>
        </authorList>
    </citation>
    <scope>NUCLEOTIDE SEQUENCE [LARGE SCALE GENOMIC DNA]</scope>
    <source>
        <strain evidence="1">LRV0_1</strain>
    </source>
</reference>
<name>A0ABR0B0M9_9CRUS</name>
<accession>A0ABR0B0M9</accession>
<comment type="caution">
    <text evidence="1">The sequence shown here is derived from an EMBL/GenBank/DDBJ whole genome shotgun (WGS) entry which is preliminary data.</text>
</comment>
<organism evidence="1 2">
    <name type="scientific">Daphnia magna</name>
    <dbReference type="NCBI Taxonomy" id="35525"/>
    <lineage>
        <taxon>Eukaryota</taxon>
        <taxon>Metazoa</taxon>
        <taxon>Ecdysozoa</taxon>
        <taxon>Arthropoda</taxon>
        <taxon>Crustacea</taxon>
        <taxon>Branchiopoda</taxon>
        <taxon>Diplostraca</taxon>
        <taxon>Cladocera</taxon>
        <taxon>Anomopoda</taxon>
        <taxon>Daphniidae</taxon>
        <taxon>Daphnia</taxon>
    </lineage>
</organism>
<sequence>MFGLNSNVANCWNAILPSLIDIAKHFYEVIILLAQRYSTGLKCIAKSQIPFDELCWTSFTITMICSVLTPMDLYRYLVEIGFIDTSVSSYCLQCSGQLTLIPSTTVIDGCQLKCNNRIGVNGSTNKTKLCSKKFTIRRYSWFHKSHLTIHEILTLTYYWWSEISQKYVENDLDLVKLRFI</sequence>
<evidence type="ECO:0000313" key="1">
    <source>
        <dbReference type="EMBL" id="KAK4030941.1"/>
    </source>
</evidence>
<dbReference type="EMBL" id="JAOYFB010000039">
    <property type="protein sequence ID" value="KAK4030941.1"/>
    <property type="molecule type" value="Genomic_DNA"/>
</dbReference>
<dbReference type="Proteomes" id="UP001234178">
    <property type="component" value="Unassembled WGS sequence"/>
</dbReference>
<evidence type="ECO:0000313" key="2">
    <source>
        <dbReference type="Proteomes" id="UP001234178"/>
    </source>
</evidence>
<proteinExistence type="predicted"/>
<gene>
    <name evidence="1" type="ORF">OUZ56_024366</name>
</gene>
<keyword evidence="2" id="KW-1185">Reference proteome</keyword>
<protein>
    <submittedName>
        <fullName evidence="1">Uncharacterized protein</fullName>
    </submittedName>
</protein>